<name>A0ABT6FLS3_9BACT</name>
<proteinExistence type="predicted"/>
<dbReference type="Proteomes" id="UP001216907">
    <property type="component" value="Unassembled WGS sequence"/>
</dbReference>
<gene>
    <name evidence="1" type="ORF">PZE19_32505</name>
</gene>
<organism evidence="1 2">
    <name type="scientific">Paludisphaera mucosa</name>
    <dbReference type="NCBI Taxonomy" id="3030827"/>
    <lineage>
        <taxon>Bacteria</taxon>
        <taxon>Pseudomonadati</taxon>
        <taxon>Planctomycetota</taxon>
        <taxon>Planctomycetia</taxon>
        <taxon>Isosphaerales</taxon>
        <taxon>Isosphaeraceae</taxon>
        <taxon>Paludisphaera</taxon>
    </lineage>
</organism>
<dbReference type="RefSeq" id="WP_277864831.1">
    <property type="nucleotide sequence ID" value="NZ_JARRAG010000008.1"/>
</dbReference>
<evidence type="ECO:0000313" key="2">
    <source>
        <dbReference type="Proteomes" id="UP001216907"/>
    </source>
</evidence>
<feature type="non-terminal residue" evidence="1">
    <location>
        <position position="130"/>
    </location>
</feature>
<comment type="caution">
    <text evidence="1">The sequence shown here is derived from an EMBL/GenBank/DDBJ whole genome shotgun (WGS) entry which is preliminary data.</text>
</comment>
<dbReference type="EMBL" id="JARRAG010000008">
    <property type="protein sequence ID" value="MDG3008512.1"/>
    <property type="molecule type" value="Genomic_DNA"/>
</dbReference>
<sequence length="130" mass="14774">MSSDTKVKGGLRHTIAEGLHQRFAFHSGPRGIRFLSADGKATGDFRVDVRIVTLKRWRKMKERIAEKCQVGGPTLDEWAVSYLEGGYCLILHFITGCDDLDLYSEHDPRPEVVKSMRSFRSRLLEFCTAV</sequence>
<accession>A0ABT6FLS3</accession>
<protein>
    <submittedName>
        <fullName evidence="1">Uncharacterized protein</fullName>
    </submittedName>
</protein>
<keyword evidence="2" id="KW-1185">Reference proteome</keyword>
<reference evidence="1 2" key="1">
    <citation type="submission" date="2023-03" db="EMBL/GenBank/DDBJ databases">
        <title>Paludisphaera mucosa sp. nov. a novel planctomycete from northern fen.</title>
        <authorList>
            <person name="Ivanova A."/>
        </authorList>
    </citation>
    <scope>NUCLEOTIDE SEQUENCE [LARGE SCALE GENOMIC DNA]</scope>
    <source>
        <strain evidence="1 2">Pla2</strain>
    </source>
</reference>
<evidence type="ECO:0000313" key="1">
    <source>
        <dbReference type="EMBL" id="MDG3008512.1"/>
    </source>
</evidence>